<evidence type="ECO:0000256" key="9">
    <source>
        <dbReference type="ARBA" id="ARBA00023004"/>
    </source>
</evidence>
<evidence type="ECO:0000256" key="8">
    <source>
        <dbReference type="ARBA" id="ARBA00023002"/>
    </source>
</evidence>
<dbReference type="GO" id="GO:0016717">
    <property type="term" value="F:oxidoreductase activity, acting on paired donors, with oxidation of a pair of donors resulting in the reduction of molecular oxygen to two molecules of water"/>
    <property type="evidence" value="ECO:0007669"/>
    <property type="project" value="TreeGrafter"/>
</dbReference>
<feature type="transmembrane region" description="Helical" evidence="12">
    <location>
        <begin position="286"/>
        <end position="306"/>
    </location>
</feature>
<keyword evidence="15" id="KW-1185">Reference proteome</keyword>
<dbReference type="Pfam" id="PF00487">
    <property type="entry name" value="FA_desaturase"/>
    <property type="match status" value="1"/>
</dbReference>
<keyword evidence="4" id="KW-0349">Heme</keyword>
<dbReference type="InterPro" id="IPR005804">
    <property type="entry name" value="FA_desaturase_dom"/>
</dbReference>
<comment type="similarity">
    <text evidence="3">Belongs to the fatty acid desaturase type 1 family.</text>
</comment>
<keyword evidence="10" id="KW-0443">Lipid metabolism</keyword>
<evidence type="ECO:0000256" key="11">
    <source>
        <dbReference type="ARBA" id="ARBA00023136"/>
    </source>
</evidence>
<keyword evidence="9" id="KW-0408">Iron</keyword>
<evidence type="ECO:0000313" key="15">
    <source>
        <dbReference type="Proteomes" id="UP001140949"/>
    </source>
</evidence>
<keyword evidence="8" id="KW-0560">Oxidoreductase</keyword>
<evidence type="ECO:0000256" key="5">
    <source>
        <dbReference type="ARBA" id="ARBA00022692"/>
    </source>
</evidence>
<feature type="transmembrane region" description="Helical" evidence="12">
    <location>
        <begin position="137"/>
        <end position="156"/>
    </location>
</feature>
<dbReference type="EMBL" id="JANAVB010040418">
    <property type="protein sequence ID" value="KAJ6798083.1"/>
    <property type="molecule type" value="Genomic_DNA"/>
</dbReference>
<evidence type="ECO:0000256" key="12">
    <source>
        <dbReference type="SAM" id="Phobius"/>
    </source>
</evidence>
<keyword evidence="5 12" id="KW-0812">Transmembrane</keyword>
<dbReference type="PANTHER" id="PTHR19353">
    <property type="entry name" value="FATTY ACID DESATURASE 2"/>
    <property type="match status" value="1"/>
</dbReference>
<dbReference type="PIRSF" id="PIRSF015921">
    <property type="entry name" value="FA_sphinglp_des"/>
    <property type="match status" value="1"/>
</dbReference>
<evidence type="ECO:0000256" key="7">
    <source>
        <dbReference type="ARBA" id="ARBA00022989"/>
    </source>
</evidence>
<organism evidence="14 15">
    <name type="scientific">Iris pallida</name>
    <name type="common">Sweet iris</name>
    <dbReference type="NCBI Taxonomy" id="29817"/>
    <lineage>
        <taxon>Eukaryota</taxon>
        <taxon>Viridiplantae</taxon>
        <taxon>Streptophyta</taxon>
        <taxon>Embryophyta</taxon>
        <taxon>Tracheophyta</taxon>
        <taxon>Spermatophyta</taxon>
        <taxon>Magnoliopsida</taxon>
        <taxon>Liliopsida</taxon>
        <taxon>Asparagales</taxon>
        <taxon>Iridaceae</taxon>
        <taxon>Iridoideae</taxon>
        <taxon>Irideae</taxon>
        <taxon>Iris</taxon>
    </lineage>
</organism>
<comment type="pathway">
    <text evidence="2">Lipid metabolism.</text>
</comment>
<evidence type="ECO:0000259" key="13">
    <source>
        <dbReference type="PROSITE" id="PS50255"/>
    </source>
</evidence>
<name>A0AAX6E2A0_IRIPA</name>
<dbReference type="InterPro" id="IPR001199">
    <property type="entry name" value="Cyt_B5-like_heme/steroid-bd"/>
</dbReference>
<accession>A0AAX6E2A0</accession>
<proteinExistence type="inferred from homology"/>
<dbReference type="Pfam" id="PF00173">
    <property type="entry name" value="Cyt-b5"/>
    <property type="match status" value="1"/>
</dbReference>
<dbReference type="CDD" id="cd03506">
    <property type="entry name" value="Delta6-FADS-like"/>
    <property type="match status" value="1"/>
</dbReference>
<gene>
    <name evidence="14" type="ORF">M6B38_213205</name>
</gene>
<reference evidence="14" key="2">
    <citation type="submission" date="2023-04" db="EMBL/GenBank/DDBJ databases">
        <authorList>
            <person name="Bruccoleri R.E."/>
            <person name="Oakeley E.J."/>
            <person name="Faust A.-M."/>
            <person name="Dessus-Babus S."/>
            <person name="Altorfer M."/>
            <person name="Burckhardt D."/>
            <person name="Oertli M."/>
            <person name="Naumann U."/>
            <person name="Petersen F."/>
            <person name="Wong J."/>
        </authorList>
    </citation>
    <scope>NUCLEOTIDE SEQUENCE</scope>
    <source>
        <strain evidence="14">GSM-AAB239-AS_SAM_17_03QT</strain>
        <tissue evidence="14">Leaf</tissue>
    </source>
</reference>
<feature type="domain" description="Cytochrome b5 heme-binding" evidence="13">
    <location>
        <begin position="6"/>
        <end position="81"/>
    </location>
</feature>
<evidence type="ECO:0000256" key="2">
    <source>
        <dbReference type="ARBA" id="ARBA00005189"/>
    </source>
</evidence>
<protein>
    <submittedName>
        <fullName evidence="14">Delta(8)-fatty-acid desaturase 2-like</fullName>
    </submittedName>
</protein>
<keyword evidence="11 12" id="KW-0472">Membrane</keyword>
<dbReference type="SMART" id="SM01117">
    <property type="entry name" value="Cyt-b5"/>
    <property type="match status" value="1"/>
</dbReference>
<dbReference type="GO" id="GO:0016020">
    <property type="term" value="C:membrane"/>
    <property type="evidence" value="ECO:0007669"/>
    <property type="project" value="UniProtKB-SubCell"/>
</dbReference>
<keyword evidence="7 12" id="KW-1133">Transmembrane helix</keyword>
<comment type="caution">
    <text evidence="14">The sequence shown here is derived from an EMBL/GenBank/DDBJ whole genome shotgun (WGS) entry which is preliminary data.</text>
</comment>
<dbReference type="GO" id="GO:0046872">
    <property type="term" value="F:metal ion binding"/>
    <property type="evidence" value="ECO:0007669"/>
    <property type="project" value="UniProtKB-KW"/>
</dbReference>
<dbReference type="InterPro" id="IPR036400">
    <property type="entry name" value="Cyt_B5-like_heme/steroid_sf"/>
</dbReference>
<evidence type="ECO:0000256" key="3">
    <source>
        <dbReference type="ARBA" id="ARBA00009295"/>
    </source>
</evidence>
<evidence type="ECO:0000313" key="14">
    <source>
        <dbReference type="EMBL" id="KAJ6798083.1"/>
    </source>
</evidence>
<sequence length="448" mass="50562">MGSTKDSIVTAEALRSHNNPSDLWISIQGKVYDVTRWSKEHPGGDLPLLHLAGQDVTDAFLAYHPASAWAHLDRFLVGRFADYRVSPASKDYRRLLAEFTKAGLFDRKGHGTFLSLAAMLLLLLSSVLGVLASRSPLAHLVSAVSMGLLWIQSGWIGHNSGHYTVMATPSLNRLAQIVSGNCLTGVSIGWWKRNHNAHHIACNSLEFDPDLQHMPFFAVSPRFFSSLTSWYYHRTMSFDPLSRFLVSVQHWTFYPVMCLARLNLFAQSLSLLLSRRSRVPRRRQEILGIAVFWTWFPLLVSCLPTWRERATFVLVSFSVTGVQHVQFCLNHFSSAVYVGTPGGNDWFEKQTEGTLNILCPPWMDWFHGGLQFQVEHHLFPRLPTCHLRTVAPLVRDLCGKHGLPYDTAGFLEANRRTVRVLRNAALQARDLNSPVPKNLVWEAVNTHG</sequence>
<evidence type="ECO:0000256" key="4">
    <source>
        <dbReference type="ARBA" id="ARBA00022617"/>
    </source>
</evidence>
<dbReference type="InterPro" id="IPR012171">
    <property type="entry name" value="Fatty_acid_desaturase"/>
</dbReference>
<feature type="transmembrane region" description="Helical" evidence="12">
    <location>
        <begin position="111"/>
        <end position="131"/>
    </location>
</feature>
<keyword evidence="6" id="KW-0479">Metal-binding</keyword>
<evidence type="ECO:0000256" key="6">
    <source>
        <dbReference type="ARBA" id="ARBA00022723"/>
    </source>
</evidence>
<dbReference type="Proteomes" id="UP001140949">
    <property type="component" value="Unassembled WGS sequence"/>
</dbReference>
<feature type="transmembrane region" description="Helical" evidence="12">
    <location>
        <begin position="253"/>
        <end position="274"/>
    </location>
</feature>
<dbReference type="GO" id="GO:0006629">
    <property type="term" value="P:lipid metabolic process"/>
    <property type="evidence" value="ECO:0007669"/>
    <property type="project" value="UniProtKB-KW"/>
</dbReference>
<dbReference type="Gene3D" id="3.10.120.10">
    <property type="entry name" value="Cytochrome b5-like heme/steroid binding domain"/>
    <property type="match status" value="1"/>
</dbReference>
<comment type="subcellular location">
    <subcellularLocation>
        <location evidence="1">Membrane</location>
        <topology evidence="1">Multi-pass membrane protein</topology>
    </subcellularLocation>
</comment>
<dbReference type="PROSITE" id="PS50255">
    <property type="entry name" value="CYTOCHROME_B5_2"/>
    <property type="match status" value="1"/>
</dbReference>
<dbReference type="PANTHER" id="PTHR19353:SF30">
    <property type="entry name" value="DELTA 8-(E)-SPHINGOLIPID DESATURASE"/>
    <property type="match status" value="1"/>
</dbReference>
<dbReference type="SUPFAM" id="SSF55856">
    <property type="entry name" value="Cytochrome b5-like heme/steroid binding domain"/>
    <property type="match status" value="1"/>
</dbReference>
<reference evidence="14" key="1">
    <citation type="journal article" date="2023" name="GigaByte">
        <title>Genome assembly of the bearded iris, Iris pallida Lam.</title>
        <authorList>
            <person name="Bruccoleri R.E."/>
            <person name="Oakeley E.J."/>
            <person name="Faust A.M.E."/>
            <person name="Altorfer M."/>
            <person name="Dessus-Babus S."/>
            <person name="Burckhardt D."/>
            <person name="Oertli M."/>
            <person name="Naumann U."/>
            <person name="Petersen F."/>
            <person name="Wong J."/>
        </authorList>
    </citation>
    <scope>NUCLEOTIDE SEQUENCE</scope>
    <source>
        <strain evidence="14">GSM-AAB239-AS_SAM_17_03QT</strain>
    </source>
</reference>
<evidence type="ECO:0000256" key="10">
    <source>
        <dbReference type="ARBA" id="ARBA00023098"/>
    </source>
</evidence>
<dbReference type="AlphaFoldDB" id="A0AAX6E2A0"/>
<evidence type="ECO:0000256" key="1">
    <source>
        <dbReference type="ARBA" id="ARBA00004141"/>
    </source>
</evidence>